<accession>A0A7C9NM36</accession>
<sequence>MSLFSERLGFVEPRDVLQVECASEDLRISIYNIVHEILGNYKYDSTSEEVCKNLWTRRWQKPIDSFPFYSCDFYKTLYGWVLDGDWYNCYDLLEFVYSELKELGAFDPDPTRFGYGSFYGQPQPNIIKEVHEAINEVLEAEGSGYRFLNGQVAQITNELELASLEQSLDVPDEFSGASAHIEQSLKLLSKKPEPDYLNSVKEAISAAESAAICAAPGKNKTLAEAVDVLQHANDLHKSLAESWKRMFGYTSDANGIRHGGSGEPVSLDFAFAKYMLVTCSAFVNYLAEEFGQDE</sequence>
<feature type="domain" description="HEPN AbiJ-N-terminal" evidence="1">
    <location>
        <begin position="3"/>
        <end position="168"/>
    </location>
</feature>
<proteinExistence type="predicted"/>
<dbReference type="EMBL" id="QWKH01000044">
    <property type="protein sequence ID" value="NBI34747.1"/>
    <property type="molecule type" value="Genomic_DNA"/>
</dbReference>
<evidence type="ECO:0000259" key="1">
    <source>
        <dbReference type="Pfam" id="PF18863"/>
    </source>
</evidence>
<protein>
    <recommendedName>
        <fullName evidence="1">HEPN AbiJ-N-terminal domain-containing protein</fullName>
    </recommendedName>
</protein>
<reference evidence="2" key="1">
    <citation type="submission" date="2018-08" db="EMBL/GenBank/DDBJ databases">
        <title>Murine metabolic-syndrome-specific gut microbial biobank.</title>
        <authorList>
            <person name="Liu C."/>
        </authorList>
    </citation>
    <scope>NUCLEOTIDE SEQUENCE [LARGE SCALE GENOMIC DNA]</scope>
    <source>
        <strain evidence="2">Z82</strain>
    </source>
</reference>
<comment type="caution">
    <text evidence="2">The sequence shown here is derived from an EMBL/GenBank/DDBJ whole genome shotgun (WGS) entry which is preliminary data.</text>
</comment>
<organism evidence="2">
    <name type="scientific">Muribaculaceae bacterium Z82</name>
    <dbReference type="NCBI Taxonomy" id="2304548"/>
    <lineage>
        <taxon>Bacteria</taxon>
        <taxon>Pseudomonadati</taxon>
        <taxon>Bacteroidota</taxon>
        <taxon>Bacteroidia</taxon>
        <taxon>Bacteroidales</taxon>
        <taxon>Muribaculaceae</taxon>
    </lineage>
</organism>
<dbReference type="AlphaFoldDB" id="A0A7C9NM36"/>
<name>A0A7C9NM36_9BACT</name>
<evidence type="ECO:0000313" key="2">
    <source>
        <dbReference type="EMBL" id="NBI34747.1"/>
    </source>
</evidence>
<dbReference type="Pfam" id="PF18863">
    <property type="entry name" value="AbiJ_NTD4"/>
    <property type="match status" value="1"/>
</dbReference>
<gene>
    <name evidence="2" type="ORF">D1639_06845</name>
</gene>
<dbReference type="InterPro" id="IPR049503">
    <property type="entry name" value="AbiJ_NTD4"/>
</dbReference>